<keyword evidence="2" id="KW-0004">4Fe-4S</keyword>
<gene>
    <name evidence="4" type="ORF">S12H4_32186</name>
</gene>
<organism evidence="4">
    <name type="scientific">marine sediment metagenome</name>
    <dbReference type="NCBI Taxonomy" id="412755"/>
    <lineage>
        <taxon>unclassified sequences</taxon>
        <taxon>metagenomes</taxon>
        <taxon>ecological metagenomes</taxon>
    </lineage>
</organism>
<keyword evidence="2" id="KW-0479">Metal-binding</keyword>
<dbReference type="InterPro" id="IPR047207">
    <property type="entry name" value="SPASM_anSME"/>
</dbReference>
<keyword evidence="2" id="KW-0411">Iron-sulfur</keyword>
<dbReference type="SUPFAM" id="SSF102114">
    <property type="entry name" value="Radical SAM enzymes"/>
    <property type="match status" value="1"/>
</dbReference>
<name>X1TAJ7_9ZZZZ</name>
<reference evidence="4" key="1">
    <citation type="journal article" date="2014" name="Front. Microbiol.">
        <title>High frequency of phylogenetically diverse reductive dehalogenase-homologous genes in deep subseafloor sedimentary metagenomes.</title>
        <authorList>
            <person name="Kawai M."/>
            <person name="Futagami T."/>
            <person name="Toyoda A."/>
            <person name="Takaki Y."/>
            <person name="Nishi S."/>
            <person name="Hori S."/>
            <person name="Arai W."/>
            <person name="Tsubouchi T."/>
            <person name="Morono Y."/>
            <person name="Uchiyama I."/>
            <person name="Ito T."/>
            <person name="Fujiyama A."/>
            <person name="Inagaki F."/>
            <person name="Takami H."/>
        </authorList>
    </citation>
    <scope>NUCLEOTIDE SEQUENCE</scope>
    <source>
        <strain evidence="4">Expedition CK06-06</strain>
    </source>
</reference>
<evidence type="ECO:0000313" key="4">
    <source>
        <dbReference type="EMBL" id="GAJ02304.1"/>
    </source>
</evidence>
<dbReference type="InterPro" id="IPR058240">
    <property type="entry name" value="rSAM_sf"/>
</dbReference>
<comment type="caution">
    <text evidence="4">The sequence shown here is derived from an EMBL/GenBank/DDBJ whole genome shotgun (WGS) entry which is preliminary data.</text>
</comment>
<protein>
    <recommendedName>
        <fullName evidence="3">4Fe4S-binding SPASM domain-containing protein</fullName>
    </recommendedName>
</protein>
<evidence type="ECO:0000256" key="2">
    <source>
        <dbReference type="ARBA" id="ARBA00022485"/>
    </source>
</evidence>
<comment type="cofactor">
    <cofactor evidence="1">
        <name>[4Fe-4S] cluster</name>
        <dbReference type="ChEBI" id="CHEBI:49883"/>
    </cofactor>
</comment>
<dbReference type="CDD" id="cd21120">
    <property type="entry name" value="SPASM_anSME"/>
    <property type="match status" value="1"/>
</dbReference>
<sequence>MQFIPIVVRDNETGFQEGETVTKHSVTGKQYGNFLNGIFDEWVRHDVGQVFVQIFDGALAAWLGQHPGLCIFDETCGTALALEHNGNLYSCDHFVEPRYYLGNINEDNLVTLVGSEQQREFGLAKRDTLPRYCRECVVRFVCNGGCPKNRILHTPEGEPGLNYLCEGYKAFFGHITPHMKLMAAELLAGRSPANIMLAMPSRMPN</sequence>
<dbReference type="Gene3D" id="3.20.20.70">
    <property type="entry name" value="Aldolase class I"/>
    <property type="match status" value="1"/>
</dbReference>
<accession>X1TAJ7</accession>
<proteinExistence type="predicted"/>
<dbReference type="PANTHER" id="PTHR43273:SF3">
    <property type="entry name" value="ANAEROBIC SULFATASE-MATURATING ENZYME HOMOLOG ASLB-RELATED"/>
    <property type="match status" value="1"/>
</dbReference>
<keyword evidence="2" id="KW-0408">Iron</keyword>
<feature type="domain" description="4Fe4S-binding SPASM" evidence="3">
    <location>
        <begin position="77"/>
        <end position="136"/>
    </location>
</feature>
<dbReference type="Pfam" id="PF13186">
    <property type="entry name" value="SPASM"/>
    <property type="match status" value="1"/>
</dbReference>
<dbReference type="GO" id="GO:0051539">
    <property type="term" value="F:4 iron, 4 sulfur cluster binding"/>
    <property type="evidence" value="ECO:0007669"/>
    <property type="project" value="UniProtKB-KW"/>
</dbReference>
<dbReference type="EMBL" id="BARW01018849">
    <property type="protein sequence ID" value="GAJ02304.1"/>
    <property type="molecule type" value="Genomic_DNA"/>
</dbReference>
<dbReference type="NCBIfam" id="TIGR04085">
    <property type="entry name" value="rSAM_more_4Fe4S"/>
    <property type="match status" value="1"/>
</dbReference>
<dbReference type="PANTHER" id="PTHR43273">
    <property type="entry name" value="ANAEROBIC SULFATASE-MATURATING ENZYME HOMOLOG ASLB-RELATED"/>
    <property type="match status" value="1"/>
</dbReference>
<evidence type="ECO:0000256" key="1">
    <source>
        <dbReference type="ARBA" id="ARBA00001966"/>
    </source>
</evidence>
<dbReference type="InterPro" id="IPR023885">
    <property type="entry name" value="4Fe4S-binding_SPASM_dom"/>
</dbReference>
<dbReference type="GO" id="GO:0016491">
    <property type="term" value="F:oxidoreductase activity"/>
    <property type="evidence" value="ECO:0007669"/>
    <property type="project" value="InterPro"/>
</dbReference>
<dbReference type="InterPro" id="IPR023867">
    <property type="entry name" value="Sulphatase_maturase_rSAM"/>
</dbReference>
<dbReference type="AlphaFoldDB" id="X1TAJ7"/>
<dbReference type="InterPro" id="IPR013785">
    <property type="entry name" value="Aldolase_TIM"/>
</dbReference>
<evidence type="ECO:0000259" key="3">
    <source>
        <dbReference type="Pfam" id="PF13186"/>
    </source>
</evidence>